<sequence length="236" mass="24671">MPSAGAFVLDGAEGRHAATVRRMRVGEILILTDGAGSWCSATVFAVGKAELSLLCQEAIVEPEATPRVTIVQALPKGERSDLAVDLATEAGVDVIVPWSASRCVARWSPEKAAKGVHKWQAVAREAGKQSRRVWFPLIGDLASSRQVAILIASTIAGGGTALLLHEAQSQSITEIEFPVTDVVLVIGPEGGISPDEVAEFTEAGAVPVRLGHEVLRTSTAGAVALGALGALTPRWR</sequence>
<keyword evidence="8 12" id="KW-0808">Transferase</keyword>
<comment type="similarity">
    <text evidence="2 12">Belongs to the RNA methyltransferase RsmE family.</text>
</comment>
<evidence type="ECO:0000256" key="8">
    <source>
        <dbReference type="ARBA" id="ARBA00022679"/>
    </source>
</evidence>
<comment type="subcellular location">
    <subcellularLocation>
        <location evidence="1 12">Cytoplasm</location>
    </subcellularLocation>
</comment>
<dbReference type="InterPro" id="IPR029028">
    <property type="entry name" value="Alpha/beta_knot_MTases"/>
</dbReference>
<accession>A0A3G8ZQW5</accession>
<dbReference type="SUPFAM" id="SSF75217">
    <property type="entry name" value="alpha/beta knot"/>
    <property type="match status" value="1"/>
</dbReference>
<evidence type="ECO:0000256" key="3">
    <source>
        <dbReference type="ARBA" id="ARBA00012328"/>
    </source>
</evidence>
<dbReference type="InterPro" id="IPR015947">
    <property type="entry name" value="PUA-like_sf"/>
</dbReference>
<dbReference type="AlphaFoldDB" id="A0A3G8ZQW5"/>
<dbReference type="Pfam" id="PF04452">
    <property type="entry name" value="Methyltrans_RNA"/>
    <property type="match status" value="1"/>
</dbReference>
<evidence type="ECO:0000259" key="14">
    <source>
        <dbReference type="Pfam" id="PF20260"/>
    </source>
</evidence>
<evidence type="ECO:0000256" key="11">
    <source>
        <dbReference type="ARBA" id="ARBA00047944"/>
    </source>
</evidence>
<evidence type="ECO:0000256" key="1">
    <source>
        <dbReference type="ARBA" id="ARBA00004496"/>
    </source>
</evidence>
<evidence type="ECO:0000256" key="12">
    <source>
        <dbReference type="PIRNR" id="PIRNR015601"/>
    </source>
</evidence>
<protein>
    <recommendedName>
        <fullName evidence="4 12">Ribosomal RNA small subunit methyltransferase E</fullName>
        <ecNumber evidence="3 12">2.1.1.193</ecNumber>
    </recommendedName>
</protein>
<reference evidence="15 16" key="2">
    <citation type="submission" date="2018-12" db="EMBL/GenBank/DDBJ databases">
        <title>Nakamurella antarcticus sp. nov., isolated from Antarctica South Shetland Islands soil.</title>
        <authorList>
            <person name="Peng F."/>
        </authorList>
    </citation>
    <scope>NUCLEOTIDE SEQUENCE [LARGE SCALE GENOMIC DNA]</scope>
    <source>
        <strain evidence="15 16">S14-144</strain>
    </source>
</reference>
<name>A0A3G8ZQW5_9ACTN</name>
<feature type="domain" description="Ribosomal RNA small subunit methyltransferase E methyltransferase" evidence="13">
    <location>
        <begin position="66"/>
        <end position="228"/>
    </location>
</feature>
<evidence type="ECO:0000256" key="2">
    <source>
        <dbReference type="ARBA" id="ARBA00005528"/>
    </source>
</evidence>
<evidence type="ECO:0000313" key="16">
    <source>
        <dbReference type="Proteomes" id="UP000268084"/>
    </source>
</evidence>
<dbReference type="SUPFAM" id="SSF88697">
    <property type="entry name" value="PUA domain-like"/>
    <property type="match status" value="1"/>
</dbReference>
<dbReference type="GO" id="GO:0070475">
    <property type="term" value="P:rRNA base methylation"/>
    <property type="evidence" value="ECO:0007669"/>
    <property type="project" value="TreeGrafter"/>
</dbReference>
<keyword evidence="6 12" id="KW-0698">rRNA processing</keyword>
<evidence type="ECO:0000256" key="4">
    <source>
        <dbReference type="ARBA" id="ARBA00013673"/>
    </source>
</evidence>
<keyword evidence="5 12" id="KW-0963">Cytoplasm</keyword>
<evidence type="ECO:0000256" key="6">
    <source>
        <dbReference type="ARBA" id="ARBA00022552"/>
    </source>
</evidence>
<evidence type="ECO:0000259" key="13">
    <source>
        <dbReference type="Pfam" id="PF04452"/>
    </source>
</evidence>
<gene>
    <name evidence="15" type="ORF">EH165_09975</name>
</gene>
<keyword evidence="16" id="KW-1185">Reference proteome</keyword>
<dbReference type="NCBIfam" id="NF008693">
    <property type="entry name" value="PRK11713.2-3"/>
    <property type="match status" value="1"/>
</dbReference>
<organism evidence="15 16">
    <name type="scientific">Nakamurella antarctica</name>
    <dbReference type="NCBI Taxonomy" id="1902245"/>
    <lineage>
        <taxon>Bacteria</taxon>
        <taxon>Bacillati</taxon>
        <taxon>Actinomycetota</taxon>
        <taxon>Actinomycetes</taxon>
        <taxon>Nakamurellales</taxon>
        <taxon>Nakamurellaceae</taxon>
        <taxon>Nakamurella</taxon>
    </lineage>
</organism>
<comment type="catalytic activity">
    <reaction evidence="11 12">
        <text>uridine(1498) in 16S rRNA + S-adenosyl-L-methionine = N(3)-methyluridine(1498) in 16S rRNA + S-adenosyl-L-homocysteine + H(+)</text>
        <dbReference type="Rhea" id="RHEA:42920"/>
        <dbReference type="Rhea" id="RHEA-COMP:10283"/>
        <dbReference type="Rhea" id="RHEA-COMP:10284"/>
        <dbReference type="ChEBI" id="CHEBI:15378"/>
        <dbReference type="ChEBI" id="CHEBI:57856"/>
        <dbReference type="ChEBI" id="CHEBI:59789"/>
        <dbReference type="ChEBI" id="CHEBI:65315"/>
        <dbReference type="ChEBI" id="CHEBI:74502"/>
        <dbReference type="EC" id="2.1.1.193"/>
    </reaction>
</comment>
<dbReference type="KEGG" id="nak:EH165_09975"/>
<keyword evidence="9 12" id="KW-0949">S-adenosyl-L-methionine</keyword>
<evidence type="ECO:0000256" key="5">
    <source>
        <dbReference type="ARBA" id="ARBA00022490"/>
    </source>
</evidence>
<proteinExistence type="inferred from homology"/>
<dbReference type="InterPro" id="IPR046886">
    <property type="entry name" value="RsmE_MTase_dom"/>
</dbReference>
<dbReference type="PANTHER" id="PTHR30027:SF3">
    <property type="entry name" value="16S RRNA (URACIL(1498)-N(3))-METHYLTRANSFERASE"/>
    <property type="match status" value="1"/>
</dbReference>
<dbReference type="CDD" id="cd18084">
    <property type="entry name" value="RsmE-like"/>
    <property type="match status" value="1"/>
</dbReference>
<keyword evidence="7 12" id="KW-0489">Methyltransferase</keyword>
<dbReference type="OrthoDB" id="9808126at2"/>
<evidence type="ECO:0000256" key="9">
    <source>
        <dbReference type="ARBA" id="ARBA00022691"/>
    </source>
</evidence>
<evidence type="ECO:0000313" key="15">
    <source>
        <dbReference type="EMBL" id="AZI59538.1"/>
    </source>
</evidence>
<reference evidence="15 16" key="1">
    <citation type="submission" date="2018-11" db="EMBL/GenBank/DDBJ databases">
        <authorList>
            <person name="Da X."/>
        </authorList>
    </citation>
    <scope>NUCLEOTIDE SEQUENCE [LARGE SCALE GENOMIC DNA]</scope>
    <source>
        <strain evidence="15 16">S14-144</strain>
    </source>
</reference>
<dbReference type="NCBIfam" id="TIGR00046">
    <property type="entry name" value="RsmE family RNA methyltransferase"/>
    <property type="match status" value="1"/>
</dbReference>
<dbReference type="GO" id="GO:0005737">
    <property type="term" value="C:cytoplasm"/>
    <property type="evidence" value="ECO:0007669"/>
    <property type="project" value="UniProtKB-SubCell"/>
</dbReference>
<dbReference type="InterPro" id="IPR029026">
    <property type="entry name" value="tRNA_m1G_MTases_N"/>
</dbReference>
<dbReference type="GO" id="GO:0070042">
    <property type="term" value="F:rRNA (uridine-N3-)-methyltransferase activity"/>
    <property type="evidence" value="ECO:0007669"/>
    <property type="project" value="TreeGrafter"/>
</dbReference>
<dbReference type="PANTHER" id="PTHR30027">
    <property type="entry name" value="RIBOSOMAL RNA SMALL SUBUNIT METHYLTRANSFERASE E"/>
    <property type="match status" value="1"/>
</dbReference>
<dbReference type="InterPro" id="IPR046887">
    <property type="entry name" value="RsmE_PUA-like"/>
</dbReference>
<dbReference type="Gene3D" id="3.40.1280.10">
    <property type="match status" value="1"/>
</dbReference>
<evidence type="ECO:0000256" key="10">
    <source>
        <dbReference type="ARBA" id="ARBA00025699"/>
    </source>
</evidence>
<dbReference type="FunFam" id="3.40.1280.10:FF:000023">
    <property type="entry name" value="Ribosomal RNA small subunit methyltransferase E"/>
    <property type="match status" value="1"/>
</dbReference>
<dbReference type="EMBL" id="CP034170">
    <property type="protein sequence ID" value="AZI59538.1"/>
    <property type="molecule type" value="Genomic_DNA"/>
</dbReference>
<feature type="domain" description="Ribosomal RNA small subunit methyltransferase E PUA-like" evidence="14">
    <location>
        <begin position="9"/>
        <end position="49"/>
    </location>
</feature>
<evidence type="ECO:0000256" key="7">
    <source>
        <dbReference type="ARBA" id="ARBA00022603"/>
    </source>
</evidence>
<dbReference type="Pfam" id="PF20260">
    <property type="entry name" value="PUA_4"/>
    <property type="match status" value="1"/>
</dbReference>
<dbReference type="Gene3D" id="2.40.240.20">
    <property type="entry name" value="Hypothetical PUA domain-like, domain 1"/>
    <property type="match status" value="1"/>
</dbReference>
<dbReference type="Proteomes" id="UP000268084">
    <property type="component" value="Chromosome"/>
</dbReference>
<dbReference type="InterPro" id="IPR006700">
    <property type="entry name" value="RsmE"/>
</dbReference>
<dbReference type="EC" id="2.1.1.193" evidence="3 12"/>
<comment type="function">
    <text evidence="10 12">Specifically methylates the N3 position of the uracil ring of uridine 1498 (m3U1498) in 16S rRNA. Acts on the fully assembled 30S ribosomal subunit.</text>
</comment>
<dbReference type="PIRSF" id="PIRSF015601">
    <property type="entry name" value="MTase_slr0722"/>
    <property type="match status" value="1"/>
</dbReference>